<reference evidence="2" key="1">
    <citation type="journal article" date="2019" name="Int. J. Syst. Evol. Microbiol.">
        <title>The Global Catalogue of Microorganisms (GCM) 10K type strain sequencing project: providing services to taxonomists for standard genome sequencing and annotation.</title>
        <authorList>
            <consortium name="The Broad Institute Genomics Platform"/>
            <consortium name="The Broad Institute Genome Sequencing Center for Infectious Disease"/>
            <person name="Wu L."/>
            <person name="Ma J."/>
        </authorList>
    </citation>
    <scope>NUCLEOTIDE SEQUENCE [LARGE SCALE GENOMIC DNA]</scope>
    <source>
        <strain evidence="2">JCM 18303</strain>
    </source>
</reference>
<gene>
    <name evidence="1" type="ORF">GCM10023321_73110</name>
</gene>
<dbReference type="EMBL" id="BAABJP010000052">
    <property type="protein sequence ID" value="GAA5172789.1"/>
    <property type="molecule type" value="Genomic_DNA"/>
</dbReference>
<organism evidence="1 2">
    <name type="scientific">Pseudonocardia eucalypti</name>
    <dbReference type="NCBI Taxonomy" id="648755"/>
    <lineage>
        <taxon>Bacteria</taxon>
        <taxon>Bacillati</taxon>
        <taxon>Actinomycetota</taxon>
        <taxon>Actinomycetes</taxon>
        <taxon>Pseudonocardiales</taxon>
        <taxon>Pseudonocardiaceae</taxon>
        <taxon>Pseudonocardia</taxon>
    </lineage>
</organism>
<protein>
    <submittedName>
        <fullName evidence="1">Uncharacterized protein</fullName>
    </submittedName>
</protein>
<keyword evidence="2" id="KW-1185">Reference proteome</keyword>
<evidence type="ECO:0000313" key="2">
    <source>
        <dbReference type="Proteomes" id="UP001428817"/>
    </source>
</evidence>
<comment type="caution">
    <text evidence="1">The sequence shown here is derived from an EMBL/GenBank/DDBJ whole genome shotgun (WGS) entry which is preliminary data.</text>
</comment>
<proteinExistence type="predicted"/>
<name>A0ABP9R7R0_9PSEU</name>
<sequence>MNYLRLADLLRQTLAEHDLDCASLSWLSHTLGVPAVELRTAVKYALHLGICESGAGPVLYCLPRQPMATGFEAVHRNGRMVLRLPGHGLRPPLLISGQHVGPVPEDERAGTLGAGELAYTICRLTLMAGNWLVAASDPTRLLFELIAEGWRHGSTSRLGRGFSIHRASFTEAIATEPATNRIELVTNRHRGGHQLVNLYPIPAVTA</sequence>
<accession>A0ABP9R7R0</accession>
<evidence type="ECO:0000313" key="1">
    <source>
        <dbReference type="EMBL" id="GAA5172789.1"/>
    </source>
</evidence>
<dbReference type="Proteomes" id="UP001428817">
    <property type="component" value="Unassembled WGS sequence"/>
</dbReference>